<organism evidence="1 2">
    <name type="scientific">Armillaria gallica</name>
    <name type="common">Bulbous honey fungus</name>
    <name type="synonym">Armillaria bulbosa</name>
    <dbReference type="NCBI Taxonomy" id="47427"/>
    <lineage>
        <taxon>Eukaryota</taxon>
        <taxon>Fungi</taxon>
        <taxon>Dikarya</taxon>
        <taxon>Basidiomycota</taxon>
        <taxon>Agaricomycotina</taxon>
        <taxon>Agaricomycetes</taxon>
        <taxon>Agaricomycetidae</taxon>
        <taxon>Agaricales</taxon>
        <taxon>Marasmiineae</taxon>
        <taxon>Physalacriaceae</taxon>
        <taxon>Armillaria</taxon>
    </lineage>
</organism>
<dbReference type="OrthoDB" id="3261594at2759"/>
<name>A0A2H3D0M0_ARMGA</name>
<dbReference type="Proteomes" id="UP000217790">
    <property type="component" value="Unassembled WGS sequence"/>
</dbReference>
<dbReference type="EMBL" id="KZ293735">
    <property type="protein sequence ID" value="PBK81066.1"/>
    <property type="molecule type" value="Genomic_DNA"/>
</dbReference>
<reference evidence="2" key="1">
    <citation type="journal article" date="2017" name="Nat. Ecol. Evol.">
        <title>Genome expansion and lineage-specific genetic innovations in the forest pathogenic fungi Armillaria.</title>
        <authorList>
            <person name="Sipos G."/>
            <person name="Prasanna A.N."/>
            <person name="Walter M.C."/>
            <person name="O'Connor E."/>
            <person name="Balint B."/>
            <person name="Krizsan K."/>
            <person name="Kiss B."/>
            <person name="Hess J."/>
            <person name="Varga T."/>
            <person name="Slot J."/>
            <person name="Riley R."/>
            <person name="Boka B."/>
            <person name="Rigling D."/>
            <person name="Barry K."/>
            <person name="Lee J."/>
            <person name="Mihaltcheva S."/>
            <person name="LaButti K."/>
            <person name="Lipzen A."/>
            <person name="Waldron R."/>
            <person name="Moloney N.M."/>
            <person name="Sperisen C."/>
            <person name="Kredics L."/>
            <person name="Vagvoelgyi C."/>
            <person name="Patrignani A."/>
            <person name="Fitzpatrick D."/>
            <person name="Nagy I."/>
            <person name="Doyle S."/>
            <person name="Anderson J.B."/>
            <person name="Grigoriev I.V."/>
            <person name="Gueldener U."/>
            <person name="Muensterkoetter M."/>
            <person name="Nagy L.G."/>
        </authorList>
    </citation>
    <scope>NUCLEOTIDE SEQUENCE [LARGE SCALE GENOMIC DNA]</scope>
    <source>
        <strain evidence="2">Ar21-2</strain>
    </source>
</reference>
<accession>A0A2H3D0M0</accession>
<protein>
    <submittedName>
        <fullName evidence="1">Uncharacterized protein</fullName>
    </submittedName>
</protein>
<evidence type="ECO:0000313" key="2">
    <source>
        <dbReference type="Proteomes" id="UP000217790"/>
    </source>
</evidence>
<dbReference type="AlphaFoldDB" id="A0A2H3D0M0"/>
<dbReference type="InParanoid" id="A0A2H3D0M0"/>
<dbReference type="STRING" id="47427.A0A2H3D0M0"/>
<keyword evidence="2" id="KW-1185">Reference proteome</keyword>
<sequence>MCINSCTVYTGPFKTLQCCLYCAKPCYTSETSSIPCQQFYTMPIGPQLQAIWQSPKSVQSMKY</sequence>
<evidence type="ECO:0000313" key="1">
    <source>
        <dbReference type="EMBL" id="PBK81066.1"/>
    </source>
</evidence>
<proteinExistence type="predicted"/>
<dbReference type="OMA" id="CEESRYD"/>
<gene>
    <name evidence="1" type="ORF">ARMGADRAFT_948811</name>
</gene>